<dbReference type="Proteomes" id="UP000249605">
    <property type="component" value="Plasmid unnamed2"/>
</dbReference>
<dbReference type="CDD" id="cd06150">
    <property type="entry name" value="YjgF_YER057c_UK114_like_2"/>
    <property type="match status" value="1"/>
</dbReference>
<dbReference type="Gene3D" id="3.30.1330.40">
    <property type="entry name" value="RutC-like"/>
    <property type="match status" value="1"/>
</dbReference>
<evidence type="ECO:0000313" key="3">
    <source>
        <dbReference type="Proteomes" id="UP000249605"/>
    </source>
</evidence>
<dbReference type="InterPro" id="IPR019897">
    <property type="entry name" value="RidA_CS"/>
</dbReference>
<dbReference type="PANTHER" id="PTHR47328">
    <property type="match status" value="1"/>
</dbReference>
<keyword evidence="2" id="KW-0614">Plasmid</keyword>
<keyword evidence="3" id="KW-1185">Reference proteome</keyword>
<evidence type="ECO:0000256" key="1">
    <source>
        <dbReference type="ARBA" id="ARBA00010552"/>
    </source>
</evidence>
<dbReference type="InterPro" id="IPR035959">
    <property type="entry name" value="RutC-like_sf"/>
</dbReference>
<dbReference type="SUPFAM" id="SSF55298">
    <property type="entry name" value="YjgF-like"/>
    <property type="match status" value="1"/>
</dbReference>
<dbReference type="InterPro" id="IPR035709">
    <property type="entry name" value="YoaB-like"/>
</dbReference>
<evidence type="ECO:0000313" key="2">
    <source>
        <dbReference type="EMBL" id="AWU96928.1"/>
    </source>
</evidence>
<reference evidence="2 3" key="1">
    <citation type="submission" date="2018-06" db="EMBL/GenBank/DDBJ databases">
        <title>Complete genome sequencing of Azospirillum sp. M2T2B2.</title>
        <authorList>
            <person name="Heo J."/>
            <person name="Kim S.-J."/>
            <person name="Kwon S.-W."/>
            <person name="Anandham R."/>
        </authorList>
    </citation>
    <scope>NUCLEOTIDE SEQUENCE [LARGE SCALE GENOMIC DNA]</scope>
    <source>
        <strain evidence="2 3">M2T2B2</strain>
        <plasmid evidence="2 3">unnamed2</plasmid>
    </source>
</reference>
<dbReference type="OrthoDB" id="9803101at2"/>
<dbReference type="RefSeq" id="WP_111069663.1">
    <property type="nucleotide sequence ID" value="NZ_CP029832.1"/>
</dbReference>
<sequence>MSIQRIEVGPRMSQAVVCGGLVYTAGVVALRAPGAGVAEQTTDILGRIDELLAAAGTDKTKLLTATIWLADIAGFAEMNGVWDAWVAPGNTPVRACVESKLAAPQFTVEIQVTASL</sequence>
<dbReference type="PROSITE" id="PS01094">
    <property type="entry name" value="UPF0076"/>
    <property type="match status" value="1"/>
</dbReference>
<gene>
    <name evidence="2" type="ORF">DM194_21955</name>
</gene>
<dbReference type="EMBL" id="CP029832">
    <property type="protein sequence ID" value="AWU96928.1"/>
    <property type="molecule type" value="Genomic_DNA"/>
</dbReference>
<dbReference type="PANTHER" id="PTHR47328:SF1">
    <property type="entry name" value="RUTC FAMILY PROTEIN YOAB"/>
    <property type="match status" value="1"/>
</dbReference>
<comment type="similarity">
    <text evidence="1">Belongs to the RutC family.</text>
</comment>
<protein>
    <submittedName>
        <fullName evidence="2">RidA family protein</fullName>
    </submittedName>
</protein>
<proteinExistence type="inferred from homology"/>
<dbReference type="InterPro" id="IPR006175">
    <property type="entry name" value="YjgF/YER057c/UK114"/>
</dbReference>
<name>A0A2U9SGP0_9PROT</name>
<dbReference type="Pfam" id="PF01042">
    <property type="entry name" value="Ribonuc_L-PSP"/>
    <property type="match status" value="1"/>
</dbReference>
<geneLocation type="plasmid" evidence="2 3">
    <name>unnamed2</name>
</geneLocation>
<dbReference type="KEGG" id="azm:DM194_21955"/>
<organism evidence="2 3">
    <name type="scientific">Azospirillum ramasamyi</name>
    <dbReference type="NCBI Taxonomy" id="682998"/>
    <lineage>
        <taxon>Bacteria</taxon>
        <taxon>Pseudomonadati</taxon>
        <taxon>Pseudomonadota</taxon>
        <taxon>Alphaproteobacteria</taxon>
        <taxon>Rhodospirillales</taxon>
        <taxon>Azospirillaceae</taxon>
        <taxon>Azospirillum</taxon>
    </lineage>
</organism>
<dbReference type="AlphaFoldDB" id="A0A2U9SGP0"/>
<accession>A0A2U9SGP0</accession>